<dbReference type="InterPro" id="IPR003807">
    <property type="entry name" value="DUF202"/>
</dbReference>
<reference evidence="9" key="1">
    <citation type="submission" date="2016-05" db="EMBL/GenBank/DDBJ databases">
        <title>Comparative genomics of biotechnologically important yeasts.</title>
        <authorList>
            <consortium name="DOE Joint Genome Institute"/>
            <person name="Riley R."/>
            <person name="Haridas S."/>
            <person name="Wolfe K.H."/>
            <person name="Lopes M.R."/>
            <person name="Hittinger C.T."/>
            <person name="Goker M."/>
            <person name="Salamov A."/>
            <person name="Wisecaver J."/>
            <person name="Long T.M."/>
            <person name="Aerts A.L."/>
            <person name="Barry K."/>
            <person name="Choi C."/>
            <person name="Clum A."/>
            <person name="Coughlan A.Y."/>
            <person name="Deshpande S."/>
            <person name="Douglass A.P."/>
            <person name="Hanson S.J."/>
            <person name="Klenk H.-P."/>
            <person name="Labutti K."/>
            <person name="Lapidus A."/>
            <person name="Lindquist E."/>
            <person name="Lipzen A."/>
            <person name="Meier-Kolthoff J.P."/>
            <person name="Ohm R.A."/>
            <person name="Otillar R.P."/>
            <person name="Pangilinan J."/>
            <person name="Peng Y."/>
            <person name="Rokas A."/>
            <person name="Rosa C.A."/>
            <person name="Scheuner C."/>
            <person name="Sibirny A.A."/>
            <person name="Slot J.C."/>
            <person name="Stielow J.B."/>
            <person name="Sun H."/>
            <person name="Kurtzman C.P."/>
            <person name="Blackwell M."/>
            <person name="Grigoriev I.V."/>
            <person name="Jeffries T.W."/>
        </authorList>
    </citation>
    <scope>NUCLEOTIDE SEQUENCE [LARGE SCALE GENOMIC DNA]</scope>
    <source>
        <strain evidence="9">NRRL Y-2460</strain>
    </source>
</reference>
<keyword evidence="2" id="KW-1003">Cell membrane</keyword>
<feature type="transmembrane region" description="Helical" evidence="6">
    <location>
        <begin position="183"/>
        <end position="204"/>
    </location>
</feature>
<evidence type="ECO:0000259" key="7">
    <source>
        <dbReference type="Pfam" id="PF02656"/>
    </source>
</evidence>
<accession>A0A1E4U2P9</accession>
<dbReference type="Pfam" id="PF02656">
    <property type="entry name" value="DUF202"/>
    <property type="match status" value="1"/>
</dbReference>
<evidence type="ECO:0000256" key="5">
    <source>
        <dbReference type="ARBA" id="ARBA00023136"/>
    </source>
</evidence>
<feature type="transmembrane region" description="Helical" evidence="6">
    <location>
        <begin position="103"/>
        <end position="126"/>
    </location>
</feature>
<feature type="transmembrane region" description="Helical" evidence="6">
    <location>
        <begin position="147"/>
        <end position="168"/>
    </location>
</feature>
<sequence length="206" mass="23264">MAENFSILTSRFTGNERDNFNGITNVNNSQNLETSSEVAPDEIIQDVERRKNNNNNNDEEIQEKNSFTNIIMNYCEKWKFVFSVPNKGTVARDHLANERTVLAWARTSLSFVAVGVGIVQLFNLSAEDGSSYIMYKTKNISSFGKPLGICFVTIAVLCTLFGFIRYFLVQKLLEDNRFPIDRLSIIVLLFSLLTMTIVVLAVVAKV</sequence>
<dbReference type="InterPro" id="IPR052053">
    <property type="entry name" value="IM_YidH-like"/>
</dbReference>
<dbReference type="PANTHER" id="PTHR34187">
    <property type="entry name" value="FGR18P"/>
    <property type="match status" value="1"/>
</dbReference>
<keyword evidence="9" id="KW-1185">Reference proteome</keyword>
<organism evidence="8 9">
    <name type="scientific">Pachysolen tannophilus NRRL Y-2460</name>
    <dbReference type="NCBI Taxonomy" id="669874"/>
    <lineage>
        <taxon>Eukaryota</taxon>
        <taxon>Fungi</taxon>
        <taxon>Dikarya</taxon>
        <taxon>Ascomycota</taxon>
        <taxon>Saccharomycotina</taxon>
        <taxon>Pichiomycetes</taxon>
        <taxon>Pachysolenaceae</taxon>
        <taxon>Pachysolen</taxon>
    </lineage>
</organism>
<dbReference type="GO" id="GO:0005886">
    <property type="term" value="C:plasma membrane"/>
    <property type="evidence" value="ECO:0007669"/>
    <property type="project" value="UniProtKB-SubCell"/>
</dbReference>
<gene>
    <name evidence="8" type="ORF">PACTADRAFT_769</name>
</gene>
<evidence type="ECO:0000313" key="9">
    <source>
        <dbReference type="Proteomes" id="UP000094236"/>
    </source>
</evidence>
<dbReference type="EMBL" id="KV454011">
    <property type="protein sequence ID" value="ODV98284.1"/>
    <property type="molecule type" value="Genomic_DNA"/>
</dbReference>
<evidence type="ECO:0000256" key="6">
    <source>
        <dbReference type="SAM" id="Phobius"/>
    </source>
</evidence>
<protein>
    <recommendedName>
        <fullName evidence="7">DUF202 domain-containing protein</fullName>
    </recommendedName>
</protein>
<dbReference type="Proteomes" id="UP000094236">
    <property type="component" value="Unassembled WGS sequence"/>
</dbReference>
<evidence type="ECO:0000256" key="4">
    <source>
        <dbReference type="ARBA" id="ARBA00022989"/>
    </source>
</evidence>
<proteinExistence type="predicted"/>
<evidence type="ECO:0000313" key="8">
    <source>
        <dbReference type="EMBL" id="ODV98284.1"/>
    </source>
</evidence>
<evidence type="ECO:0000256" key="3">
    <source>
        <dbReference type="ARBA" id="ARBA00022692"/>
    </source>
</evidence>
<evidence type="ECO:0000256" key="2">
    <source>
        <dbReference type="ARBA" id="ARBA00022475"/>
    </source>
</evidence>
<comment type="subcellular location">
    <subcellularLocation>
        <location evidence="1">Cell membrane</location>
        <topology evidence="1">Multi-pass membrane protein</topology>
    </subcellularLocation>
</comment>
<evidence type="ECO:0000256" key="1">
    <source>
        <dbReference type="ARBA" id="ARBA00004651"/>
    </source>
</evidence>
<dbReference type="AlphaFoldDB" id="A0A1E4U2P9"/>
<feature type="domain" description="DUF202" evidence="7">
    <location>
        <begin position="92"/>
        <end position="171"/>
    </location>
</feature>
<keyword evidence="5 6" id="KW-0472">Membrane</keyword>
<dbReference type="PANTHER" id="PTHR34187:SF2">
    <property type="entry name" value="DUF202 DOMAIN-CONTAINING PROTEIN"/>
    <property type="match status" value="1"/>
</dbReference>
<dbReference type="OrthoDB" id="199599at2759"/>
<keyword evidence="4 6" id="KW-1133">Transmembrane helix</keyword>
<keyword evidence="3 6" id="KW-0812">Transmembrane</keyword>
<name>A0A1E4U2P9_PACTA</name>